<dbReference type="AlphaFoldDB" id="A0A261FMQ1"/>
<comment type="caution">
    <text evidence="3">The sequence shown here is derived from an EMBL/GenBank/DDBJ whole genome shotgun (WGS) entry which is preliminary data.</text>
</comment>
<accession>A0A261FMQ1</accession>
<dbReference type="InterPro" id="IPR003477">
    <property type="entry name" value="PemK-like"/>
</dbReference>
<protein>
    <submittedName>
        <fullName evidence="3">Uncharacterized protein</fullName>
    </submittedName>
</protein>
<keyword evidence="2" id="KW-1277">Toxin-antitoxin system</keyword>
<dbReference type="EMBL" id="MWWX01000017">
    <property type="protein sequence ID" value="OZG60243.1"/>
    <property type="molecule type" value="Genomic_DNA"/>
</dbReference>
<comment type="similarity">
    <text evidence="1">Belongs to the PemK/MazF family.</text>
</comment>
<gene>
    <name evidence="3" type="ORF">BLEM_1932</name>
</gene>
<evidence type="ECO:0000256" key="1">
    <source>
        <dbReference type="ARBA" id="ARBA00007521"/>
    </source>
</evidence>
<dbReference type="Pfam" id="PF02452">
    <property type="entry name" value="PemK_toxin"/>
    <property type="match status" value="1"/>
</dbReference>
<dbReference type="Proteomes" id="UP000216352">
    <property type="component" value="Unassembled WGS sequence"/>
</dbReference>
<proteinExistence type="inferred from homology"/>
<dbReference type="RefSeq" id="WP_226847355.1">
    <property type="nucleotide sequence ID" value="NZ_BDIS01000025.1"/>
</dbReference>
<evidence type="ECO:0000313" key="4">
    <source>
        <dbReference type="Proteomes" id="UP000216352"/>
    </source>
</evidence>
<reference evidence="3 4" key="1">
    <citation type="journal article" date="2017" name="BMC Genomics">
        <title>Comparative genomic and phylogenomic analyses of the Bifidobacteriaceae family.</title>
        <authorList>
            <person name="Lugli G.A."/>
            <person name="Milani C."/>
            <person name="Turroni F."/>
            <person name="Duranti S."/>
            <person name="Mancabelli L."/>
            <person name="Mangifesta M."/>
            <person name="Ferrario C."/>
            <person name="Modesto M."/>
            <person name="Mattarelli P."/>
            <person name="Jiri K."/>
            <person name="van Sinderen D."/>
            <person name="Ventura M."/>
        </authorList>
    </citation>
    <scope>NUCLEOTIDE SEQUENCE [LARGE SCALE GENOMIC DNA]</scope>
    <source>
        <strain evidence="3 4">DSM 28807</strain>
    </source>
</reference>
<evidence type="ECO:0000313" key="3">
    <source>
        <dbReference type="EMBL" id="OZG60243.1"/>
    </source>
</evidence>
<sequence length="124" mass="14370">MMTDRKPLPDQLRRFDVVRAWVRYEDDKGRGKYRPIAVIRISNDGEEGVGIKVTSNPTWTEEGDIHIEDWAEAGLDHLSTARCAQLVRFETARLDGYYGHLSRNDIERLSQVITSLPPERFVWL</sequence>
<organism evidence="3 4">
    <name type="scientific">Bifidobacterium lemurum</name>
    <dbReference type="NCBI Taxonomy" id="1603886"/>
    <lineage>
        <taxon>Bacteria</taxon>
        <taxon>Bacillati</taxon>
        <taxon>Actinomycetota</taxon>
        <taxon>Actinomycetes</taxon>
        <taxon>Bifidobacteriales</taxon>
        <taxon>Bifidobacteriaceae</taxon>
        <taxon>Bifidobacterium</taxon>
    </lineage>
</organism>
<dbReference type="GO" id="GO:0003677">
    <property type="term" value="F:DNA binding"/>
    <property type="evidence" value="ECO:0007669"/>
    <property type="project" value="InterPro"/>
</dbReference>
<evidence type="ECO:0000256" key="2">
    <source>
        <dbReference type="ARBA" id="ARBA00022649"/>
    </source>
</evidence>
<dbReference type="SUPFAM" id="SSF50118">
    <property type="entry name" value="Cell growth inhibitor/plasmid maintenance toxic component"/>
    <property type="match status" value="1"/>
</dbReference>
<dbReference type="InterPro" id="IPR011067">
    <property type="entry name" value="Plasmid_toxin/cell-grow_inhib"/>
</dbReference>
<name>A0A261FMQ1_9BIFI</name>
<dbReference type="Gene3D" id="2.30.30.110">
    <property type="match status" value="1"/>
</dbReference>
<keyword evidence="4" id="KW-1185">Reference proteome</keyword>